<gene>
    <name evidence="2" type="ORF">I0K15_17845</name>
</gene>
<proteinExistence type="predicted"/>
<dbReference type="KEGG" id="poz:I0K15_17845"/>
<dbReference type="EMBL" id="CP064942">
    <property type="protein sequence ID" value="QPH53620.1"/>
    <property type="molecule type" value="Genomic_DNA"/>
</dbReference>
<feature type="signal peptide" evidence="1">
    <location>
        <begin position="1"/>
        <end position="20"/>
    </location>
</feature>
<dbReference type="RefSeq" id="WP_196102829.1">
    <property type="nucleotide sequence ID" value="NZ_CP064942.1"/>
</dbReference>
<dbReference type="Proteomes" id="UP000594800">
    <property type="component" value="Chromosome"/>
</dbReference>
<name>A0A7S9LRG1_9RHOB</name>
<sequence>MTRLFLLLCVLALGSCATLSEDECRAGDWRAIGFEDGAAGRDAAFISRHREACAAFGLSPDLNAWLAGRQSGLQQYCTPANAYAIGQRGGSVNPVCPVGAAQAMGPAFQQGQLWYTLGQEISDVERELDETRTALADLDPAAENADVLERSLRAAITRAEADRNRLEAERRAAASWP</sequence>
<dbReference type="Pfam" id="PF10973">
    <property type="entry name" value="DUF2799"/>
    <property type="match status" value="1"/>
</dbReference>
<keyword evidence="1" id="KW-0732">Signal</keyword>
<accession>A0A7S9LRG1</accession>
<dbReference type="AlphaFoldDB" id="A0A7S9LRG1"/>
<evidence type="ECO:0000313" key="3">
    <source>
        <dbReference type="Proteomes" id="UP000594800"/>
    </source>
</evidence>
<dbReference type="InterPro" id="IPR021242">
    <property type="entry name" value="DUF2799"/>
</dbReference>
<organism evidence="2 3">
    <name type="scientific">Pontivivens ytuae</name>
    <dbReference type="NCBI Taxonomy" id="2789856"/>
    <lineage>
        <taxon>Bacteria</taxon>
        <taxon>Pseudomonadati</taxon>
        <taxon>Pseudomonadota</taxon>
        <taxon>Alphaproteobacteria</taxon>
        <taxon>Rhodobacterales</taxon>
        <taxon>Paracoccaceae</taxon>
        <taxon>Pontivivens</taxon>
    </lineage>
</organism>
<evidence type="ECO:0000256" key="1">
    <source>
        <dbReference type="SAM" id="SignalP"/>
    </source>
</evidence>
<feature type="chain" id="PRO_5033052427" evidence="1">
    <location>
        <begin position="21"/>
        <end position="177"/>
    </location>
</feature>
<keyword evidence="3" id="KW-1185">Reference proteome</keyword>
<dbReference type="PROSITE" id="PS51257">
    <property type="entry name" value="PROKAR_LIPOPROTEIN"/>
    <property type="match status" value="1"/>
</dbReference>
<evidence type="ECO:0000313" key="2">
    <source>
        <dbReference type="EMBL" id="QPH53620.1"/>
    </source>
</evidence>
<reference evidence="2 3" key="1">
    <citation type="submission" date="2020-11" db="EMBL/GenBank/DDBJ databases">
        <title>Description of Pontivivens ytuae sp. nov. isolated from deep sea sediment of Mariana Trench.</title>
        <authorList>
            <person name="Wang Z."/>
            <person name="Sun Q.-L."/>
            <person name="Xu X.-D."/>
            <person name="Tang Y.-Z."/>
            <person name="Zhang J."/>
        </authorList>
    </citation>
    <scope>NUCLEOTIDE SEQUENCE [LARGE SCALE GENOMIC DNA]</scope>
    <source>
        <strain evidence="2 3">MT2928</strain>
    </source>
</reference>
<protein>
    <submittedName>
        <fullName evidence="2">DUF2799 domain-containing protein</fullName>
    </submittedName>
</protein>